<feature type="transmembrane region" description="Helical" evidence="1">
    <location>
        <begin position="112"/>
        <end position="131"/>
    </location>
</feature>
<keyword evidence="1" id="KW-0812">Transmembrane</keyword>
<dbReference type="AlphaFoldDB" id="A0A226ENZ5"/>
<gene>
    <name evidence="2" type="ORF">Fcan01_07638</name>
</gene>
<feature type="transmembrane region" description="Helical" evidence="1">
    <location>
        <begin position="65"/>
        <end position="89"/>
    </location>
</feature>
<protein>
    <submittedName>
        <fullName evidence="2">Uncharacterized protein</fullName>
    </submittedName>
</protein>
<feature type="transmembrane region" description="Helical" evidence="1">
    <location>
        <begin position="27"/>
        <end position="45"/>
    </location>
</feature>
<keyword evidence="3" id="KW-1185">Reference proteome</keyword>
<evidence type="ECO:0000256" key="1">
    <source>
        <dbReference type="SAM" id="Phobius"/>
    </source>
</evidence>
<dbReference type="Proteomes" id="UP000198287">
    <property type="component" value="Unassembled WGS sequence"/>
</dbReference>
<feature type="transmembrane region" description="Helical" evidence="1">
    <location>
        <begin position="143"/>
        <end position="161"/>
    </location>
</feature>
<sequence length="209" mass="23400">MTSASYDNNFALATSSDPQHRVSSTRTIAGTNMFISVISLVYHIWTFIQILRNPKSVESTGQTEAVVFMGLVIMILISIILLPVSWSLFKSVRMIRSSPTGVIRTCRCWRRWMWSFLTFFIVSLMILVLSTADKVHQSVVQNYMAGLLIISTLTIYGLYYVGKLVDDITLYNENMGTNLDPQLVCSNSGVRGSDTAEDMGSNITFVGER</sequence>
<evidence type="ECO:0000313" key="2">
    <source>
        <dbReference type="EMBL" id="OXA58521.1"/>
    </source>
</evidence>
<reference evidence="2 3" key="1">
    <citation type="submission" date="2015-12" db="EMBL/GenBank/DDBJ databases">
        <title>The genome of Folsomia candida.</title>
        <authorList>
            <person name="Faddeeva A."/>
            <person name="Derks M.F."/>
            <person name="Anvar Y."/>
            <person name="Smit S."/>
            <person name="Van Straalen N."/>
            <person name="Roelofs D."/>
        </authorList>
    </citation>
    <scope>NUCLEOTIDE SEQUENCE [LARGE SCALE GENOMIC DNA]</scope>
    <source>
        <strain evidence="2 3">VU population</strain>
        <tissue evidence="2">Whole body</tissue>
    </source>
</reference>
<proteinExistence type="predicted"/>
<dbReference type="EMBL" id="LNIX01000003">
    <property type="protein sequence ID" value="OXA58521.1"/>
    <property type="molecule type" value="Genomic_DNA"/>
</dbReference>
<name>A0A226ENZ5_FOLCA</name>
<organism evidence="2 3">
    <name type="scientific">Folsomia candida</name>
    <name type="common">Springtail</name>
    <dbReference type="NCBI Taxonomy" id="158441"/>
    <lineage>
        <taxon>Eukaryota</taxon>
        <taxon>Metazoa</taxon>
        <taxon>Ecdysozoa</taxon>
        <taxon>Arthropoda</taxon>
        <taxon>Hexapoda</taxon>
        <taxon>Collembola</taxon>
        <taxon>Entomobryomorpha</taxon>
        <taxon>Isotomoidea</taxon>
        <taxon>Isotomidae</taxon>
        <taxon>Proisotominae</taxon>
        <taxon>Folsomia</taxon>
    </lineage>
</organism>
<accession>A0A226ENZ5</accession>
<keyword evidence="1" id="KW-0472">Membrane</keyword>
<comment type="caution">
    <text evidence="2">The sequence shown here is derived from an EMBL/GenBank/DDBJ whole genome shotgun (WGS) entry which is preliminary data.</text>
</comment>
<evidence type="ECO:0000313" key="3">
    <source>
        <dbReference type="Proteomes" id="UP000198287"/>
    </source>
</evidence>
<keyword evidence="1" id="KW-1133">Transmembrane helix</keyword>